<protein>
    <submittedName>
        <fullName evidence="1">Uncharacterized protein</fullName>
    </submittedName>
</protein>
<sequence>MTDPATLLEQLDTTFQKILDINATDEGDAKHAIKEILQRFVISCKDTVTWIHHFDTLHSIDQNNARIRILNSVAMKNGQEIQPPMDRCNIGQPIHDFPKRLLEFRSMTAERRIALLRRFGVSEEEARGMGEEAGMLALRVWSGCGPFW</sequence>
<keyword evidence="2" id="KW-1185">Reference proteome</keyword>
<comment type="caution">
    <text evidence="1">The sequence shown here is derived from an EMBL/GenBank/DDBJ whole genome shotgun (WGS) entry which is preliminary data.</text>
</comment>
<accession>A0A8H3IJ29</accession>
<dbReference type="OrthoDB" id="10312884at2759"/>
<reference evidence="1" key="1">
    <citation type="submission" date="2021-03" db="EMBL/GenBank/DDBJ databases">
        <authorList>
            <person name="Tagirdzhanova G."/>
        </authorList>
    </citation>
    <scope>NUCLEOTIDE SEQUENCE</scope>
</reference>
<evidence type="ECO:0000313" key="2">
    <source>
        <dbReference type="Proteomes" id="UP000664203"/>
    </source>
</evidence>
<gene>
    <name evidence="1" type="ORF">ALECFALPRED_001593</name>
</gene>
<dbReference type="AlphaFoldDB" id="A0A8H3IJ29"/>
<proteinExistence type="predicted"/>
<dbReference type="EMBL" id="CAJPDR010000138">
    <property type="protein sequence ID" value="CAF9920648.1"/>
    <property type="molecule type" value="Genomic_DNA"/>
</dbReference>
<name>A0A8H3IJ29_9LECA</name>
<dbReference type="Proteomes" id="UP000664203">
    <property type="component" value="Unassembled WGS sequence"/>
</dbReference>
<organism evidence="1 2">
    <name type="scientific">Alectoria fallacina</name>
    <dbReference type="NCBI Taxonomy" id="1903189"/>
    <lineage>
        <taxon>Eukaryota</taxon>
        <taxon>Fungi</taxon>
        <taxon>Dikarya</taxon>
        <taxon>Ascomycota</taxon>
        <taxon>Pezizomycotina</taxon>
        <taxon>Lecanoromycetes</taxon>
        <taxon>OSLEUM clade</taxon>
        <taxon>Lecanoromycetidae</taxon>
        <taxon>Lecanorales</taxon>
        <taxon>Lecanorineae</taxon>
        <taxon>Parmeliaceae</taxon>
        <taxon>Alectoria</taxon>
    </lineage>
</organism>
<evidence type="ECO:0000313" key="1">
    <source>
        <dbReference type="EMBL" id="CAF9920648.1"/>
    </source>
</evidence>